<evidence type="ECO:0000313" key="3">
    <source>
        <dbReference type="Proteomes" id="UP000799539"/>
    </source>
</evidence>
<proteinExistence type="predicted"/>
<dbReference type="Proteomes" id="UP000799539">
    <property type="component" value="Unassembled WGS sequence"/>
</dbReference>
<accession>A0A6A6F3K3</accession>
<evidence type="ECO:0000313" key="2">
    <source>
        <dbReference type="EMBL" id="KAF2206907.1"/>
    </source>
</evidence>
<feature type="region of interest" description="Disordered" evidence="1">
    <location>
        <begin position="78"/>
        <end position="102"/>
    </location>
</feature>
<feature type="compositionally biased region" description="Basic and acidic residues" evidence="1">
    <location>
        <begin position="81"/>
        <end position="91"/>
    </location>
</feature>
<evidence type="ECO:0000256" key="1">
    <source>
        <dbReference type="SAM" id="MobiDB-lite"/>
    </source>
</evidence>
<organism evidence="2 3">
    <name type="scientific">Cercospora zeae-maydis SCOH1-5</name>
    <dbReference type="NCBI Taxonomy" id="717836"/>
    <lineage>
        <taxon>Eukaryota</taxon>
        <taxon>Fungi</taxon>
        <taxon>Dikarya</taxon>
        <taxon>Ascomycota</taxon>
        <taxon>Pezizomycotina</taxon>
        <taxon>Dothideomycetes</taxon>
        <taxon>Dothideomycetidae</taxon>
        <taxon>Mycosphaerellales</taxon>
        <taxon>Mycosphaerellaceae</taxon>
        <taxon>Cercospora</taxon>
    </lineage>
</organism>
<dbReference type="EMBL" id="ML992710">
    <property type="protein sequence ID" value="KAF2206907.1"/>
    <property type="molecule type" value="Genomic_DNA"/>
</dbReference>
<protein>
    <submittedName>
        <fullName evidence="2">Uncharacterized protein</fullName>
    </submittedName>
</protein>
<gene>
    <name evidence="2" type="ORF">CERZMDRAFT_88989</name>
</gene>
<reference evidence="2" key="1">
    <citation type="journal article" date="2020" name="Stud. Mycol.">
        <title>101 Dothideomycetes genomes: a test case for predicting lifestyles and emergence of pathogens.</title>
        <authorList>
            <person name="Haridas S."/>
            <person name="Albert R."/>
            <person name="Binder M."/>
            <person name="Bloem J."/>
            <person name="Labutti K."/>
            <person name="Salamov A."/>
            <person name="Andreopoulos B."/>
            <person name="Baker S."/>
            <person name="Barry K."/>
            <person name="Bills G."/>
            <person name="Bluhm B."/>
            <person name="Cannon C."/>
            <person name="Castanera R."/>
            <person name="Culley D."/>
            <person name="Daum C."/>
            <person name="Ezra D."/>
            <person name="Gonzalez J."/>
            <person name="Henrissat B."/>
            <person name="Kuo A."/>
            <person name="Liang C."/>
            <person name="Lipzen A."/>
            <person name="Lutzoni F."/>
            <person name="Magnuson J."/>
            <person name="Mondo S."/>
            <person name="Nolan M."/>
            <person name="Ohm R."/>
            <person name="Pangilinan J."/>
            <person name="Park H.-J."/>
            <person name="Ramirez L."/>
            <person name="Alfaro M."/>
            <person name="Sun H."/>
            <person name="Tritt A."/>
            <person name="Yoshinaga Y."/>
            <person name="Zwiers L.-H."/>
            <person name="Turgeon B."/>
            <person name="Goodwin S."/>
            <person name="Spatafora J."/>
            <person name="Crous P."/>
            <person name="Grigoriev I."/>
        </authorList>
    </citation>
    <scope>NUCLEOTIDE SEQUENCE</scope>
    <source>
        <strain evidence="2">SCOH1-5</strain>
    </source>
</reference>
<name>A0A6A6F3K3_9PEZI</name>
<dbReference type="AlphaFoldDB" id="A0A6A6F3K3"/>
<keyword evidence="3" id="KW-1185">Reference proteome</keyword>
<sequence length="129" mass="14364">MLRAICEQGLQFAARWPLQVTALACRSYAPSEMPTTAVERRLWVQGIRVKCHVAHSIHLLRRNGALWVCFWSASPTISGTRRQEGFKREPSGKPGVGLATSRDAVSEEVSSNSINYAEVARQVRGLTKR</sequence>